<evidence type="ECO:0000256" key="1">
    <source>
        <dbReference type="SAM" id="MobiDB-lite"/>
    </source>
</evidence>
<name>A0AAN8JZ20_PATCE</name>
<proteinExistence type="predicted"/>
<gene>
    <name evidence="2" type="ORF">SNE40_010848</name>
</gene>
<accession>A0AAN8JZ20</accession>
<evidence type="ECO:0000313" key="3">
    <source>
        <dbReference type="Proteomes" id="UP001347796"/>
    </source>
</evidence>
<dbReference type="AlphaFoldDB" id="A0AAN8JZ20"/>
<keyword evidence="3" id="KW-1185">Reference proteome</keyword>
<evidence type="ECO:0000313" key="2">
    <source>
        <dbReference type="EMBL" id="KAK6183348.1"/>
    </source>
</evidence>
<dbReference type="Proteomes" id="UP001347796">
    <property type="component" value="Unassembled WGS sequence"/>
</dbReference>
<comment type="caution">
    <text evidence="2">The sequence shown here is derived from an EMBL/GenBank/DDBJ whole genome shotgun (WGS) entry which is preliminary data.</text>
</comment>
<organism evidence="2 3">
    <name type="scientific">Patella caerulea</name>
    <name type="common">Rayed Mediterranean limpet</name>
    <dbReference type="NCBI Taxonomy" id="87958"/>
    <lineage>
        <taxon>Eukaryota</taxon>
        <taxon>Metazoa</taxon>
        <taxon>Spiralia</taxon>
        <taxon>Lophotrochozoa</taxon>
        <taxon>Mollusca</taxon>
        <taxon>Gastropoda</taxon>
        <taxon>Patellogastropoda</taxon>
        <taxon>Patelloidea</taxon>
        <taxon>Patellidae</taxon>
        <taxon>Patella</taxon>
    </lineage>
</organism>
<dbReference type="EMBL" id="JAZGQO010000007">
    <property type="protein sequence ID" value="KAK6183348.1"/>
    <property type="molecule type" value="Genomic_DNA"/>
</dbReference>
<reference evidence="2 3" key="1">
    <citation type="submission" date="2024-01" db="EMBL/GenBank/DDBJ databases">
        <title>The genome of the rayed Mediterranean limpet Patella caerulea (Linnaeus, 1758).</title>
        <authorList>
            <person name="Anh-Thu Weber A."/>
            <person name="Halstead-Nussloch G."/>
        </authorList>
    </citation>
    <scope>NUCLEOTIDE SEQUENCE [LARGE SCALE GENOMIC DNA]</scope>
    <source>
        <strain evidence="2">AATW-2023a</strain>
        <tissue evidence="2">Whole specimen</tissue>
    </source>
</reference>
<protein>
    <submittedName>
        <fullName evidence="2">Uncharacterized protein</fullName>
    </submittedName>
</protein>
<sequence>MPNSALDHEQNRKKVCLVCFKKSGSIVSICGLTLERIRKHYIDNYDENDTHLPAGICARCRKVLLQVDRGEKPQDVLQEPFDFSKIIISSMSTRPTPLENCSCCMCQVARGNPYNLGLAPKSYNASKNPTRGRPVVKQPMPLPSPRPVKVCQRCWQPIGRGISHPVPCTLNDARENFAQRTKEIPESADIVTSDLLHERSESCDGSTIKIATRGRSLSVKKPGCSNKAGASRALFADEAVPATEISRFQSTLGLSLKQTEKALTFIRSWKGRGAVEPNVMNELRQVDKRLDSFFATVELELDSSRKDEQTKVQRTVVYCNDVAGLIDYVLDARGITADDGEYMIKVGIDGGGEFLKFCVNIIKSDMDSPPRKKFAYTEGAFHKQFAESGVKKLLLIAIVSNVKESYENLGAILDLLGLDQVDFMAAFDLKLANAFLGLGTHSSLCPCPWCDLPRKEFMDPNRVIHLRTLGEIRSNAQNYQNAVSNHKGKTKLSAGPFKSCNNAPLVKSLHDDTKVIDFLPVMELHLLLGVTNRLDDHLDTVLTESGDSSLCAQDWAHALSLKRPELHSGEFNGNQCRKLLSNIDKLEDLMNADGNVGPEGQKVLSALRDFEQVRQRCFGMNLHVDYETSINSFKASYSSLGIPVTSKVHAVFDHISQFLNAQAATFNEQQHGLGYWSEQASEAVHADFQKLWQIGGYKRELSHPEYGQKLLQCTVAYCSRHM</sequence>
<feature type="region of interest" description="Disordered" evidence="1">
    <location>
        <begin position="122"/>
        <end position="141"/>
    </location>
</feature>